<dbReference type="RefSeq" id="WP_406699244.1">
    <property type="nucleotide sequence ID" value="NZ_CP155447.1"/>
</dbReference>
<evidence type="ECO:0000313" key="2">
    <source>
        <dbReference type="EMBL" id="XBH06393.1"/>
    </source>
</evidence>
<feature type="compositionally biased region" description="Pro residues" evidence="1">
    <location>
        <begin position="46"/>
        <end position="55"/>
    </location>
</feature>
<evidence type="ECO:0000256" key="1">
    <source>
        <dbReference type="SAM" id="MobiDB-lite"/>
    </source>
</evidence>
<proteinExistence type="predicted"/>
<dbReference type="EMBL" id="CP155447">
    <property type="protein sequence ID" value="XBH06393.1"/>
    <property type="molecule type" value="Genomic_DNA"/>
</dbReference>
<sequence>MRRPDWKGAERIIRRCVLLEYSVCSLPMNPQALVAAVNKGVHRPVFSPPPPPPQAPSILDAASPPDVSAGQAVENKSGVTVSAPADPPTAGSGTAEEDLATSASASPSESDHAPNDVEKADVDVEEAGGFQRFDHVQVTASHYNGVGRIESFSTRGHVPDVAEDMLGTADNPAARIQCYKAMGDGHLPTCDHIAARLANLTKLAEPMRPPSQIKLAKGTQMTSRTRSADPLPQVVVQSDQEVRAELIAKLNEMLSPDGFRRIAREEAERAAGFV</sequence>
<dbReference type="AlphaFoldDB" id="A0AAU7CMV0"/>
<organism evidence="2">
    <name type="scientific">Singulisphaera sp. Ch08</name>
    <dbReference type="NCBI Taxonomy" id="3120278"/>
    <lineage>
        <taxon>Bacteria</taxon>
        <taxon>Pseudomonadati</taxon>
        <taxon>Planctomycetota</taxon>
        <taxon>Planctomycetia</taxon>
        <taxon>Isosphaerales</taxon>
        <taxon>Isosphaeraceae</taxon>
        <taxon>Singulisphaera</taxon>
    </lineage>
</organism>
<feature type="region of interest" description="Disordered" evidence="1">
    <location>
        <begin position="45"/>
        <end position="116"/>
    </location>
</feature>
<reference evidence="2" key="1">
    <citation type="submission" date="2024-05" db="EMBL/GenBank/DDBJ databases">
        <title>Planctomycetes of the genus Singulisphaera possess chitinolytic capabilities.</title>
        <authorList>
            <person name="Ivanova A."/>
        </authorList>
    </citation>
    <scope>NUCLEOTIDE SEQUENCE</scope>
    <source>
        <strain evidence="2">Ch08T</strain>
    </source>
</reference>
<name>A0AAU7CMV0_9BACT</name>
<protein>
    <submittedName>
        <fullName evidence="2">Uncharacterized protein</fullName>
    </submittedName>
</protein>
<gene>
    <name evidence="2" type="ORF">V5E97_10240</name>
</gene>
<accession>A0AAU7CMV0</accession>